<keyword evidence="1" id="KW-0472">Membrane</keyword>
<dbReference type="Proteomes" id="UP000233140">
    <property type="component" value="Unassembled WGS sequence"/>
</dbReference>
<organism evidence="2 3">
    <name type="scientific">Mandrillus leucophaeus</name>
    <name type="common">Drill</name>
    <name type="synonym">Papio leucophaeus</name>
    <dbReference type="NCBI Taxonomy" id="9568"/>
    <lineage>
        <taxon>Eukaryota</taxon>
        <taxon>Metazoa</taxon>
        <taxon>Chordata</taxon>
        <taxon>Craniata</taxon>
        <taxon>Vertebrata</taxon>
        <taxon>Euteleostomi</taxon>
        <taxon>Mammalia</taxon>
        <taxon>Eutheria</taxon>
        <taxon>Euarchontoglires</taxon>
        <taxon>Primates</taxon>
        <taxon>Haplorrhini</taxon>
        <taxon>Catarrhini</taxon>
        <taxon>Cercopithecidae</taxon>
        <taxon>Cercopithecinae</taxon>
        <taxon>Mandrillus</taxon>
    </lineage>
</organism>
<sequence length="50" mass="5751">KLGREVSRILLFFYPLEFSVALIYSVCSCSNLFRRQSDLTSVAEEAENTF</sequence>
<evidence type="ECO:0000313" key="3">
    <source>
        <dbReference type="Proteomes" id="UP000233140"/>
    </source>
</evidence>
<accession>A0A2K5XH91</accession>
<reference evidence="2" key="1">
    <citation type="submission" date="2025-08" db="UniProtKB">
        <authorList>
            <consortium name="Ensembl"/>
        </authorList>
    </citation>
    <scope>IDENTIFICATION</scope>
</reference>
<proteinExistence type="predicted"/>
<keyword evidence="1" id="KW-0812">Transmembrane</keyword>
<protein>
    <submittedName>
        <fullName evidence="2">Uncharacterized protein</fullName>
    </submittedName>
</protein>
<keyword evidence="1" id="KW-1133">Transmembrane helix</keyword>
<reference evidence="2" key="2">
    <citation type="submission" date="2025-09" db="UniProtKB">
        <authorList>
            <consortium name="Ensembl"/>
        </authorList>
    </citation>
    <scope>IDENTIFICATION</scope>
</reference>
<dbReference type="AlphaFoldDB" id="A0A2K5XH91"/>
<dbReference type="Ensembl" id="ENSMLET00000012189.1">
    <property type="protein sequence ID" value="ENSMLEP00000002680.1"/>
    <property type="gene ID" value="ENSMLEG00000011085.1"/>
</dbReference>
<name>A0A2K5XH91_MANLE</name>
<evidence type="ECO:0000256" key="1">
    <source>
        <dbReference type="SAM" id="Phobius"/>
    </source>
</evidence>
<feature type="transmembrane region" description="Helical" evidence="1">
    <location>
        <begin position="12"/>
        <end position="33"/>
    </location>
</feature>
<keyword evidence="3" id="KW-1185">Reference proteome</keyword>
<evidence type="ECO:0000313" key="2">
    <source>
        <dbReference type="Ensembl" id="ENSMLEP00000002680.1"/>
    </source>
</evidence>